<dbReference type="PANTHER" id="PTHR13363">
    <property type="entry name" value="RING FINGER AND SRY DOMAIN-CONTAINING"/>
    <property type="match status" value="1"/>
</dbReference>
<dbReference type="SUPFAM" id="SSF49899">
    <property type="entry name" value="Concanavalin A-like lectins/glucanases"/>
    <property type="match status" value="1"/>
</dbReference>
<dbReference type="STRING" id="763407.A0A162TRJ8"/>
<dbReference type="EMBL" id="KV440992">
    <property type="protein sequence ID" value="OAD69203.1"/>
    <property type="molecule type" value="Genomic_DNA"/>
</dbReference>
<dbReference type="InterPro" id="IPR043136">
    <property type="entry name" value="B30.2/SPRY_sf"/>
</dbReference>
<dbReference type="InterPro" id="IPR000225">
    <property type="entry name" value="Armadillo"/>
</dbReference>
<dbReference type="GO" id="GO:0051603">
    <property type="term" value="P:proteolysis involved in protein catabolic process"/>
    <property type="evidence" value="ECO:0007669"/>
    <property type="project" value="TreeGrafter"/>
</dbReference>
<dbReference type="GO" id="GO:0005737">
    <property type="term" value="C:cytoplasm"/>
    <property type="evidence" value="ECO:0007669"/>
    <property type="project" value="TreeGrafter"/>
</dbReference>
<feature type="transmembrane region" description="Helical" evidence="4">
    <location>
        <begin position="25"/>
        <end position="45"/>
    </location>
</feature>
<feature type="domain" description="B30.2/SPRY" evidence="5">
    <location>
        <begin position="921"/>
        <end position="1116"/>
    </location>
</feature>
<keyword evidence="7" id="KW-1185">Reference proteome</keyword>
<dbReference type="GO" id="GO:0004842">
    <property type="term" value="F:ubiquitin-protein transferase activity"/>
    <property type="evidence" value="ECO:0007669"/>
    <property type="project" value="InterPro"/>
</dbReference>
<dbReference type="InterPro" id="IPR045129">
    <property type="entry name" value="RNF123/RKP/RSPRY1"/>
</dbReference>
<keyword evidence="4" id="KW-1133">Transmembrane helix</keyword>
<keyword evidence="1" id="KW-0479">Metal-binding</keyword>
<dbReference type="GO" id="GO:0008270">
    <property type="term" value="F:zinc ion binding"/>
    <property type="evidence" value="ECO:0007669"/>
    <property type="project" value="UniProtKB-KW"/>
</dbReference>
<dbReference type="InterPro" id="IPR003877">
    <property type="entry name" value="SPRY_dom"/>
</dbReference>
<name>A0A162TRJ8_PHYB8</name>
<proteinExistence type="predicted"/>
<accession>A0A162TRJ8</accession>
<dbReference type="InterPro" id="IPR016024">
    <property type="entry name" value="ARM-type_fold"/>
</dbReference>
<evidence type="ECO:0000259" key="5">
    <source>
        <dbReference type="PROSITE" id="PS50188"/>
    </source>
</evidence>
<evidence type="ECO:0000256" key="2">
    <source>
        <dbReference type="ARBA" id="ARBA00022771"/>
    </source>
</evidence>
<gene>
    <name evidence="6" type="ORF">PHYBLDRAFT_66829</name>
</gene>
<evidence type="ECO:0000313" key="6">
    <source>
        <dbReference type="EMBL" id="OAD69203.1"/>
    </source>
</evidence>
<keyword evidence="2" id="KW-0863">Zinc-finger</keyword>
<organism evidence="6 7">
    <name type="scientific">Phycomyces blakesleeanus (strain ATCC 8743b / DSM 1359 / FGSC 10004 / NBRC 33097 / NRRL 1555)</name>
    <dbReference type="NCBI Taxonomy" id="763407"/>
    <lineage>
        <taxon>Eukaryota</taxon>
        <taxon>Fungi</taxon>
        <taxon>Fungi incertae sedis</taxon>
        <taxon>Mucoromycota</taxon>
        <taxon>Mucoromycotina</taxon>
        <taxon>Mucoromycetes</taxon>
        <taxon>Mucorales</taxon>
        <taxon>Phycomycetaceae</taxon>
        <taxon>Phycomyces</taxon>
    </lineage>
</organism>
<evidence type="ECO:0000256" key="1">
    <source>
        <dbReference type="ARBA" id="ARBA00022723"/>
    </source>
</evidence>
<dbReference type="InterPro" id="IPR001870">
    <property type="entry name" value="B30.2/SPRY"/>
</dbReference>
<dbReference type="SUPFAM" id="SSF48371">
    <property type="entry name" value="ARM repeat"/>
    <property type="match status" value="1"/>
</dbReference>
<dbReference type="InterPro" id="IPR011989">
    <property type="entry name" value="ARM-like"/>
</dbReference>
<protein>
    <recommendedName>
        <fullName evidence="5">B30.2/SPRY domain-containing protein</fullName>
    </recommendedName>
</protein>
<evidence type="ECO:0000256" key="3">
    <source>
        <dbReference type="ARBA" id="ARBA00022833"/>
    </source>
</evidence>
<evidence type="ECO:0000313" key="7">
    <source>
        <dbReference type="Proteomes" id="UP000077315"/>
    </source>
</evidence>
<dbReference type="PANTHER" id="PTHR13363:SF5">
    <property type="entry name" value="E3 UBIQUITIN-PROTEIN LIGASE RNF123"/>
    <property type="match status" value="1"/>
</dbReference>
<keyword evidence="4" id="KW-0812">Transmembrane</keyword>
<reference evidence="7" key="1">
    <citation type="submission" date="2015-06" db="EMBL/GenBank/DDBJ databases">
        <title>Expansion of signal transduction pathways in fungi by whole-genome duplication.</title>
        <authorList>
            <consortium name="DOE Joint Genome Institute"/>
            <person name="Corrochano L.M."/>
            <person name="Kuo A."/>
            <person name="Marcet-Houben M."/>
            <person name="Polaino S."/>
            <person name="Salamov A."/>
            <person name="Villalobos J.M."/>
            <person name="Alvarez M.I."/>
            <person name="Avalos J."/>
            <person name="Benito E.P."/>
            <person name="Benoit I."/>
            <person name="Burger G."/>
            <person name="Camino L.P."/>
            <person name="Canovas D."/>
            <person name="Cerda-Olmedo E."/>
            <person name="Cheng J.-F."/>
            <person name="Dominguez A."/>
            <person name="Elias M."/>
            <person name="Eslava A.P."/>
            <person name="Glaser F."/>
            <person name="Grimwood J."/>
            <person name="Gutierrez G."/>
            <person name="Heitman J."/>
            <person name="Henrissat B."/>
            <person name="Iturriaga E.A."/>
            <person name="Lang B.F."/>
            <person name="Lavin J.L."/>
            <person name="Lee S."/>
            <person name="Li W."/>
            <person name="Lindquist E."/>
            <person name="Lopez-Garcia S."/>
            <person name="Luque E.M."/>
            <person name="Marcos A.T."/>
            <person name="Martin J."/>
            <person name="McCluskey K."/>
            <person name="Medina H.R."/>
            <person name="Miralles-Duran A."/>
            <person name="Miyazaki A."/>
            <person name="Munoz-Torres E."/>
            <person name="Oguiza J.A."/>
            <person name="Ohm R."/>
            <person name="Olmedo M."/>
            <person name="Orejas M."/>
            <person name="Ortiz-Castellanos L."/>
            <person name="Pisabarro A.G."/>
            <person name="Rodriguez-Romero J."/>
            <person name="Ruiz-Herrera J."/>
            <person name="Ruiz-Vazquez R."/>
            <person name="Sanz C."/>
            <person name="Schackwitz W."/>
            <person name="Schmutz J."/>
            <person name="Shahriari M."/>
            <person name="Shelest E."/>
            <person name="Silva-Franco F."/>
            <person name="Soanes D."/>
            <person name="Syed K."/>
            <person name="Tagua V.G."/>
            <person name="Talbot N.J."/>
            <person name="Thon M."/>
            <person name="De vries R.P."/>
            <person name="Wiebenga A."/>
            <person name="Yadav J.S."/>
            <person name="Braun E.L."/>
            <person name="Baker S."/>
            <person name="Garre V."/>
            <person name="Horwitz B."/>
            <person name="Torres-Martinez S."/>
            <person name="Idnurm A."/>
            <person name="Herrera-Estrella A."/>
            <person name="Gabaldon T."/>
            <person name="Grigoriev I.V."/>
        </authorList>
    </citation>
    <scope>NUCLEOTIDE SEQUENCE [LARGE SCALE GENOMIC DNA]</scope>
    <source>
        <strain evidence="7">NRRL 1555(-)</strain>
    </source>
</reference>
<dbReference type="InterPro" id="IPR013320">
    <property type="entry name" value="ConA-like_dom_sf"/>
</dbReference>
<dbReference type="RefSeq" id="XP_018287243.1">
    <property type="nucleotide sequence ID" value="XM_018441692.1"/>
</dbReference>
<dbReference type="PROSITE" id="PS50188">
    <property type="entry name" value="B302_SPRY"/>
    <property type="match status" value="1"/>
</dbReference>
<sequence length="1401" mass="157983">MVRQKRACLQFLMSSNRPLHGDRPLIPVLYFVTGLSAVVMVYSVYSHLKSHSESHATLPRKKRDILKQESKKKLEDAHTATLSAVKIILERAMSDAYLPIIISACRNDQPVEDRSNALTTLQLLTRRERNKPGLLAAGALDVLVEALRCTEPDMKETTKRYVAVAICDLIQGNDANKYAIIDLGVLDPVKTILTSTDIRNNELKYWTLMILYQISLSDPFPKVLIRSGFIGLIAKMARMTYGNTNMPKFCMQSLVRILANVNSTESKSILIELLDYHIVDLISICLRGGKMSKYAQMLTTNVNILRRSDIAADEFRNIKGVHNILASLLSAEEMYISRIVLRTVKFMAYGQDKFKQEMIHTGMVKKIMHCLTLNDDDVRYWAILCIHTVSGQGSGILGAPEIEILLQLGVSRKVHVAIFVSDILSLICCMPTNTDGMAPHIDSIVTTLNSLLMWEEQSFADKVLEVCFDNIMSVCVTSNFERVQLTCAKAIVMLAIKYSDDPEISTRVGLKVLESLIKTTTSIAQSILPTVMMQALIQEAKKGVFILTALDYHTNQDQLPAESYGIFEPDYINVNSSGTITNASRLEEMLQNTNNFEDRLEGVLEDSSNTPVDRSNNGHSESSMINDEFLYEGTSSQGRDYLKSAELSLGARRRISGALSALKIMLENDQLVRQIGEKHIDNVRNTVRKHPREHETRIEGLLSDSMCEFVKVLVFMALYPVLEIWALRHGPSLDADKIDEAIAKESYRELLVWIRDSMRIDQKLTAITPATTSASFHKHSLDSSSEDSEDNMDMMPGQKYKRKKGNYRHHSPSFGESQATKIYTGLTTRSLMTIKSLLRFDSARIYLVQEMNIVEVLLYLFESSRSLSDHILACIGVLVNSDYYTLSISTISLQTLMVVFWKHMLFSLNHKRSFISYAHLVMAYGAHATRSHDRSTHTIGFAEIDMNTRTPFCLVNPSCKLSVRNEAWTFETIRCTECTPIISDVPNSLAERYCFEVVLDTDGLMQVGWVSDAFEMDPEGGTGVGDDDFSYGYDGCRAKKWHGRSSAYRTAYGQTWAAKDVITCAIDLHLGELRYYRNGVDMGVAFTELDTNQSWYPAASLSTGQSLSFKFGGPLDRIKYIPEGYKTISVLAQASGSTYMELPPPQINARIYTDSCANYLSDIGMSRSDINTFTELTDEGNVEPNLRPIDGLDFWNTSTSENYTNERFTRRVFILPKPSFRLFSQQPCEEDLRTLPSLYFEIALVFCQSEEDFMDCSLEGQSNSDEEIMEAWAGHSVVTIGFRSLSPIQVRLKYHSATQQAIVCQGRFARTMPFTLNIQDGDVIGMFYIEETERVGIIVNGESTLVVHLDRNSGFRPFMPYEHGAAKSRINYGDKPYRWQRASAISLKEKSCRYLNRVLGY</sequence>
<dbReference type="Gene3D" id="1.25.10.10">
    <property type="entry name" value="Leucine-rich Repeat Variant"/>
    <property type="match status" value="1"/>
</dbReference>
<keyword evidence="4" id="KW-0472">Membrane</keyword>
<dbReference type="GeneID" id="29002598"/>
<dbReference type="OrthoDB" id="2967263at2759"/>
<keyword evidence="3" id="KW-0862">Zinc</keyword>
<dbReference type="Proteomes" id="UP000077315">
    <property type="component" value="Unassembled WGS sequence"/>
</dbReference>
<dbReference type="Pfam" id="PF00622">
    <property type="entry name" value="SPRY"/>
    <property type="match status" value="1"/>
</dbReference>
<dbReference type="Gene3D" id="2.60.120.920">
    <property type="match status" value="1"/>
</dbReference>
<dbReference type="VEuPathDB" id="FungiDB:PHYBLDRAFT_66829"/>
<evidence type="ECO:0000256" key="4">
    <source>
        <dbReference type="SAM" id="Phobius"/>
    </source>
</evidence>
<dbReference type="SMART" id="SM00185">
    <property type="entry name" value="ARM"/>
    <property type="match status" value="4"/>
</dbReference>
<dbReference type="InParanoid" id="A0A162TRJ8"/>
<dbReference type="SMART" id="SM00449">
    <property type="entry name" value="SPRY"/>
    <property type="match status" value="1"/>
</dbReference>